<dbReference type="HAMAP" id="MF_00156">
    <property type="entry name" value="PanB"/>
    <property type="match status" value="1"/>
</dbReference>
<organism evidence="11 12">
    <name type="scientific">Gemmobacter lanyuensis</name>
    <dbReference type="NCBI Taxonomy" id="1054497"/>
    <lineage>
        <taxon>Bacteria</taxon>
        <taxon>Pseudomonadati</taxon>
        <taxon>Pseudomonadota</taxon>
        <taxon>Alphaproteobacteria</taxon>
        <taxon>Rhodobacterales</taxon>
        <taxon>Paracoccaceae</taxon>
        <taxon>Gemmobacter</taxon>
    </lineage>
</organism>
<dbReference type="GO" id="GO:0000287">
    <property type="term" value="F:magnesium ion binding"/>
    <property type="evidence" value="ECO:0007669"/>
    <property type="project" value="TreeGrafter"/>
</dbReference>
<reference evidence="11" key="2">
    <citation type="submission" date="2020-09" db="EMBL/GenBank/DDBJ databases">
        <authorList>
            <person name="Sun Q."/>
            <person name="Kim S."/>
        </authorList>
    </citation>
    <scope>NUCLEOTIDE SEQUENCE</scope>
    <source>
        <strain evidence="11">KCTC 23714</strain>
    </source>
</reference>
<feature type="active site" description="Proton acceptor" evidence="7 8">
    <location>
        <position position="186"/>
    </location>
</feature>
<evidence type="ECO:0000313" key="11">
    <source>
        <dbReference type="EMBL" id="GGW25959.1"/>
    </source>
</evidence>
<protein>
    <recommendedName>
        <fullName evidence="7">3-methyl-2-oxobutanoate hydroxymethyltransferase</fullName>
        <ecNumber evidence="7">2.1.2.11</ecNumber>
    </recommendedName>
    <alternativeName>
        <fullName evidence="7">Ketopantoate hydroxymethyltransferase</fullName>
        <shortName evidence="7">KPHMT</shortName>
    </alternativeName>
</protein>
<dbReference type="FunFam" id="3.20.20.60:FF:000003">
    <property type="entry name" value="3-methyl-2-oxobutanoate hydroxymethyltransferase"/>
    <property type="match status" value="1"/>
</dbReference>
<feature type="binding site" evidence="7 10">
    <location>
        <position position="49"/>
    </location>
    <ligand>
        <name>Mg(2+)</name>
        <dbReference type="ChEBI" id="CHEBI:18420"/>
    </ligand>
</feature>
<feature type="binding site" evidence="7 9">
    <location>
        <position position="88"/>
    </location>
    <ligand>
        <name>3-methyl-2-oxobutanoate</name>
        <dbReference type="ChEBI" id="CHEBI:11851"/>
    </ligand>
</feature>
<evidence type="ECO:0000256" key="2">
    <source>
        <dbReference type="ARBA" id="ARBA00008676"/>
    </source>
</evidence>
<keyword evidence="7 10" id="KW-0479">Metal-binding</keyword>
<evidence type="ECO:0000256" key="3">
    <source>
        <dbReference type="ARBA" id="ARBA00011424"/>
    </source>
</evidence>
<keyword evidence="12" id="KW-1185">Reference proteome</keyword>
<dbReference type="PIRSF" id="PIRSF000388">
    <property type="entry name" value="Pantoate_hydroxy_MeTrfase"/>
    <property type="match status" value="1"/>
</dbReference>
<dbReference type="EMBL" id="BMYQ01000002">
    <property type="protein sequence ID" value="GGW25959.1"/>
    <property type="molecule type" value="Genomic_DNA"/>
</dbReference>
<comment type="pathway">
    <text evidence="1 7">Cofactor biosynthesis; (R)-pantothenate biosynthesis; (R)-pantoate from 3-methyl-2-oxobutanoate: step 1/2.</text>
</comment>
<dbReference type="GO" id="GO:0005737">
    <property type="term" value="C:cytoplasm"/>
    <property type="evidence" value="ECO:0007669"/>
    <property type="project" value="UniProtKB-SubCell"/>
</dbReference>
<evidence type="ECO:0000256" key="7">
    <source>
        <dbReference type="HAMAP-Rule" id="MF_00156"/>
    </source>
</evidence>
<evidence type="ECO:0000256" key="9">
    <source>
        <dbReference type="PIRSR" id="PIRSR000388-2"/>
    </source>
</evidence>
<dbReference type="InterPro" id="IPR003700">
    <property type="entry name" value="Pantoate_hydroxy_MeTrfase"/>
</dbReference>
<sequence>MSASSTIRPLLPVDIQARKGADPLVVLTAYTTPMARVVDRHCDIVLVGDSVGMVLHGLPSTLGVTMEMMILHGRAVMRGLQRAMAVIDMPFGSYEESPQQAFRNAARLIAETGAPSVKLEGGQHMAETIAFLTSRGIPVMAHVGLTPQAVNTLGGYKVVGRDHEAEKVMADARAVEAAGAFSVVLEKVPEGLAGRVSQALSIPTIGIGAGVNCDGQVLVLDDMLGLFTDFRPKFVKRYAELGLTADEAVAAYAADVRARRFPAAEHSFADVLPSKGQKN</sequence>
<reference evidence="11" key="1">
    <citation type="journal article" date="2014" name="Int. J. Syst. Evol. Microbiol.">
        <title>Complete genome sequence of Corynebacterium casei LMG S-19264T (=DSM 44701T), isolated from a smear-ripened cheese.</title>
        <authorList>
            <consortium name="US DOE Joint Genome Institute (JGI-PGF)"/>
            <person name="Walter F."/>
            <person name="Albersmeier A."/>
            <person name="Kalinowski J."/>
            <person name="Ruckert C."/>
        </authorList>
    </citation>
    <scope>NUCLEOTIDE SEQUENCE</scope>
    <source>
        <strain evidence="11">KCTC 23714</strain>
    </source>
</reference>
<evidence type="ECO:0000256" key="5">
    <source>
        <dbReference type="ARBA" id="ARBA00022679"/>
    </source>
</evidence>
<dbReference type="SUPFAM" id="SSF51621">
    <property type="entry name" value="Phosphoenolpyruvate/pyruvate domain"/>
    <property type="match status" value="1"/>
</dbReference>
<dbReference type="InterPro" id="IPR040442">
    <property type="entry name" value="Pyrv_kinase-like_dom_sf"/>
</dbReference>
<dbReference type="PANTHER" id="PTHR20881">
    <property type="entry name" value="3-METHYL-2-OXOBUTANOATE HYDROXYMETHYLTRANSFERASE"/>
    <property type="match status" value="1"/>
</dbReference>
<dbReference type="PANTHER" id="PTHR20881:SF0">
    <property type="entry name" value="3-METHYL-2-OXOBUTANOATE HYDROXYMETHYLTRANSFERASE"/>
    <property type="match status" value="1"/>
</dbReference>
<evidence type="ECO:0000256" key="10">
    <source>
        <dbReference type="PIRSR" id="PIRSR000388-3"/>
    </source>
</evidence>
<evidence type="ECO:0000256" key="4">
    <source>
        <dbReference type="ARBA" id="ARBA00022655"/>
    </source>
</evidence>
<comment type="cofactor">
    <cofactor evidence="7 10">
        <name>Mg(2+)</name>
        <dbReference type="ChEBI" id="CHEBI:18420"/>
    </cofactor>
    <text evidence="7 10">Binds 1 Mg(2+) ion per subunit.</text>
</comment>
<dbReference type="InterPro" id="IPR015813">
    <property type="entry name" value="Pyrv/PenolPyrv_kinase-like_dom"/>
</dbReference>
<comment type="catalytic activity">
    <reaction evidence="7">
        <text>(6R)-5,10-methylene-5,6,7,8-tetrahydrofolate + 3-methyl-2-oxobutanoate + H2O = 2-dehydropantoate + (6S)-5,6,7,8-tetrahydrofolate</text>
        <dbReference type="Rhea" id="RHEA:11824"/>
        <dbReference type="ChEBI" id="CHEBI:11561"/>
        <dbReference type="ChEBI" id="CHEBI:11851"/>
        <dbReference type="ChEBI" id="CHEBI:15377"/>
        <dbReference type="ChEBI" id="CHEBI:15636"/>
        <dbReference type="ChEBI" id="CHEBI:57453"/>
        <dbReference type="EC" id="2.1.2.11"/>
    </reaction>
</comment>
<keyword evidence="7" id="KW-0963">Cytoplasm</keyword>
<keyword evidence="7 10" id="KW-0460">Magnesium</keyword>
<gene>
    <name evidence="7 11" type="primary">panB</name>
    <name evidence="11" type="ORF">GCM10011452_12530</name>
</gene>
<evidence type="ECO:0000256" key="6">
    <source>
        <dbReference type="ARBA" id="ARBA00056497"/>
    </source>
</evidence>
<keyword evidence="4 7" id="KW-0566">Pantothenate biosynthesis</keyword>
<dbReference type="RefSeq" id="WP_189632981.1">
    <property type="nucleotide sequence ID" value="NZ_BMYQ01000002.1"/>
</dbReference>
<feature type="binding site" evidence="7 10">
    <location>
        <position position="120"/>
    </location>
    <ligand>
        <name>Mg(2+)</name>
        <dbReference type="ChEBI" id="CHEBI:18420"/>
    </ligand>
</feature>
<comment type="caution">
    <text evidence="11">The sequence shown here is derived from an EMBL/GenBank/DDBJ whole genome shotgun (WGS) entry which is preliminary data.</text>
</comment>
<proteinExistence type="inferred from homology"/>
<dbReference type="Gene3D" id="3.20.20.60">
    <property type="entry name" value="Phosphoenolpyruvate-binding domains"/>
    <property type="match status" value="1"/>
</dbReference>
<comment type="subcellular location">
    <subcellularLocation>
        <location evidence="7">Cytoplasm</location>
    </subcellularLocation>
</comment>
<dbReference type="Proteomes" id="UP000628984">
    <property type="component" value="Unassembled WGS sequence"/>
</dbReference>
<dbReference type="Pfam" id="PF02548">
    <property type="entry name" value="Pantoate_transf"/>
    <property type="match status" value="1"/>
</dbReference>
<dbReference type="EC" id="2.1.2.11" evidence="7"/>
<feature type="binding site" evidence="7 10">
    <location>
        <position position="88"/>
    </location>
    <ligand>
        <name>Mg(2+)</name>
        <dbReference type="ChEBI" id="CHEBI:18420"/>
    </ligand>
</feature>
<evidence type="ECO:0000256" key="8">
    <source>
        <dbReference type="PIRSR" id="PIRSR000388-1"/>
    </source>
</evidence>
<comment type="function">
    <text evidence="6 7">Catalyzes the reversible reaction in which hydroxymethyl group from 5,10-methylenetetrahydrofolate is transferred onto alpha-ketoisovalerate to form ketopantoate.</text>
</comment>
<comment type="similarity">
    <text evidence="2 7">Belongs to the PanB family.</text>
</comment>
<dbReference type="GO" id="GO:0015940">
    <property type="term" value="P:pantothenate biosynthetic process"/>
    <property type="evidence" value="ECO:0007669"/>
    <property type="project" value="UniProtKB-UniRule"/>
</dbReference>
<evidence type="ECO:0000256" key="1">
    <source>
        <dbReference type="ARBA" id="ARBA00005033"/>
    </source>
</evidence>
<evidence type="ECO:0000313" key="12">
    <source>
        <dbReference type="Proteomes" id="UP000628984"/>
    </source>
</evidence>
<name>A0A918IPN2_9RHOB</name>
<comment type="subunit">
    <text evidence="3 7">Homodecamer; pentamer of dimers.</text>
</comment>
<dbReference type="NCBIfam" id="NF001452">
    <property type="entry name" value="PRK00311.1"/>
    <property type="match status" value="1"/>
</dbReference>
<dbReference type="AlphaFoldDB" id="A0A918IPN2"/>
<keyword evidence="5 7" id="KW-0808">Transferase</keyword>
<dbReference type="CDD" id="cd06557">
    <property type="entry name" value="KPHMT-like"/>
    <property type="match status" value="1"/>
</dbReference>
<feature type="binding site" evidence="7 9">
    <location>
        <begin position="49"/>
        <end position="50"/>
    </location>
    <ligand>
        <name>3-methyl-2-oxobutanoate</name>
        <dbReference type="ChEBI" id="CHEBI:11851"/>
    </ligand>
</feature>
<feature type="binding site" evidence="7 9">
    <location>
        <position position="118"/>
    </location>
    <ligand>
        <name>3-methyl-2-oxobutanoate</name>
        <dbReference type="ChEBI" id="CHEBI:11851"/>
    </ligand>
</feature>
<dbReference type="GO" id="GO:0003864">
    <property type="term" value="F:3-methyl-2-oxobutanoate hydroxymethyltransferase activity"/>
    <property type="evidence" value="ECO:0007669"/>
    <property type="project" value="UniProtKB-UniRule"/>
</dbReference>
<accession>A0A918IPN2</accession>
<dbReference type="NCBIfam" id="TIGR00222">
    <property type="entry name" value="panB"/>
    <property type="match status" value="1"/>
</dbReference>